<dbReference type="EC" id="2.7.7.79" evidence="3 14"/>
<dbReference type="Pfam" id="PF04446">
    <property type="entry name" value="Thg1"/>
    <property type="match status" value="1"/>
</dbReference>
<keyword evidence="10 14" id="KW-0460">Magnesium</keyword>
<protein>
    <recommendedName>
        <fullName evidence="4 14">tRNA(His) guanylyltransferase</fullName>
        <ecNumber evidence="3 14">2.7.7.79</ecNumber>
    </recommendedName>
    <alternativeName>
        <fullName evidence="12 14">tRNA-histidine guanylyltransferase</fullName>
    </alternativeName>
</protein>
<dbReference type="Pfam" id="PF14413">
    <property type="entry name" value="Thg1C"/>
    <property type="match status" value="1"/>
</dbReference>
<dbReference type="PANTHER" id="PTHR12729">
    <property type="entry name" value="TRNA(HIS) GUANYLYLTRANSFERASE-RELATED"/>
    <property type="match status" value="1"/>
</dbReference>
<feature type="binding site" evidence="16">
    <location>
        <position position="76"/>
    </location>
    <ligand>
        <name>Mg(2+)</name>
        <dbReference type="ChEBI" id="CHEBI:18420"/>
        <label>1</label>
        <note>catalytic</note>
    </ligand>
</feature>
<dbReference type="PANTHER" id="PTHR12729:SF6">
    <property type="entry name" value="TRNA(HIS) GUANYLYLTRANSFERASE-RELATED"/>
    <property type="match status" value="1"/>
</dbReference>
<dbReference type="Proteomes" id="UP001210925">
    <property type="component" value="Unassembled WGS sequence"/>
</dbReference>
<feature type="binding site" evidence="16">
    <location>
        <position position="29"/>
    </location>
    <ligand>
        <name>Mg(2+)</name>
        <dbReference type="ChEBI" id="CHEBI:18420"/>
        <label>2</label>
        <note>catalytic</note>
    </ligand>
</feature>
<keyword evidence="5 14" id="KW-0808">Transferase</keyword>
<dbReference type="GO" id="GO:0005525">
    <property type="term" value="F:GTP binding"/>
    <property type="evidence" value="ECO:0007669"/>
    <property type="project" value="UniProtKB-UniRule"/>
</dbReference>
<feature type="binding site" evidence="16">
    <location>
        <position position="76"/>
    </location>
    <ligand>
        <name>Mg(2+)</name>
        <dbReference type="ChEBI" id="CHEBI:18420"/>
        <label>2</label>
        <note>catalytic</note>
    </ligand>
</feature>
<keyword evidence="11 14" id="KW-0342">GTP-binding</keyword>
<accession>A0AAD5Y8R8</accession>
<evidence type="ECO:0000256" key="6">
    <source>
        <dbReference type="ARBA" id="ARBA00022694"/>
    </source>
</evidence>
<feature type="binding site" evidence="16">
    <location>
        <position position="30"/>
    </location>
    <ligand>
        <name>Mg(2+)</name>
        <dbReference type="ChEBI" id="CHEBI:18420"/>
        <label>1</label>
        <note>catalytic</note>
    </ligand>
</feature>
<evidence type="ECO:0000256" key="11">
    <source>
        <dbReference type="ARBA" id="ARBA00023134"/>
    </source>
</evidence>
<dbReference type="PIRSF" id="PIRSF028980">
    <property type="entry name" value="tRNAHis_guanylyltransferase"/>
    <property type="match status" value="1"/>
</dbReference>
<evidence type="ECO:0000256" key="9">
    <source>
        <dbReference type="ARBA" id="ARBA00022741"/>
    </source>
</evidence>
<keyword evidence="9 14" id="KW-0547">Nucleotide-binding</keyword>
<evidence type="ECO:0000313" key="19">
    <source>
        <dbReference type="EMBL" id="KAJ3258063.1"/>
    </source>
</evidence>
<organism evidence="19 20">
    <name type="scientific">Boothiomyces macroporosus</name>
    <dbReference type="NCBI Taxonomy" id="261099"/>
    <lineage>
        <taxon>Eukaryota</taxon>
        <taxon>Fungi</taxon>
        <taxon>Fungi incertae sedis</taxon>
        <taxon>Chytridiomycota</taxon>
        <taxon>Chytridiomycota incertae sedis</taxon>
        <taxon>Chytridiomycetes</taxon>
        <taxon>Rhizophydiales</taxon>
        <taxon>Terramycetaceae</taxon>
        <taxon>Boothiomyces</taxon>
    </lineage>
</organism>
<comment type="function">
    <text evidence="1 14">Adds a GMP to the 5'-end of tRNA(His) after transcription and RNase P cleavage.</text>
</comment>
<evidence type="ECO:0000259" key="18">
    <source>
        <dbReference type="Pfam" id="PF14413"/>
    </source>
</evidence>
<evidence type="ECO:0000256" key="12">
    <source>
        <dbReference type="ARBA" id="ARBA00032480"/>
    </source>
</evidence>
<feature type="domain" description="Thg1 C-terminal" evidence="18">
    <location>
        <begin position="138"/>
        <end position="236"/>
    </location>
</feature>
<dbReference type="EMBL" id="JADGKB010000031">
    <property type="protein sequence ID" value="KAJ3258063.1"/>
    <property type="molecule type" value="Genomic_DNA"/>
</dbReference>
<comment type="cofactor">
    <cofactor evidence="16">
        <name>Mg(2+)</name>
        <dbReference type="ChEBI" id="CHEBI:18420"/>
    </cofactor>
    <text evidence="16">Binds 2 magnesium ions per subunit.</text>
</comment>
<dbReference type="InterPro" id="IPR025845">
    <property type="entry name" value="Thg1_C_dom"/>
</dbReference>
<evidence type="ECO:0000256" key="4">
    <source>
        <dbReference type="ARBA" id="ARBA00015443"/>
    </source>
</evidence>
<evidence type="ECO:0000256" key="15">
    <source>
        <dbReference type="PIRSR" id="PIRSR028980-1"/>
    </source>
</evidence>
<evidence type="ECO:0000256" key="5">
    <source>
        <dbReference type="ARBA" id="ARBA00022679"/>
    </source>
</evidence>
<evidence type="ECO:0000256" key="3">
    <source>
        <dbReference type="ARBA" id="ARBA00012511"/>
    </source>
</evidence>
<reference evidence="19" key="1">
    <citation type="submission" date="2020-05" db="EMBL/GenBank/DDBJ databases">
        <title>Phylogenomic resolution of chytrid fungi.</title>
        <authorList>
            <person name="Stajich J.E."/>
            <person name="Amses K."/>
            <person name="Simmons R."/>
            <person name="Seto K."/>
            <person name="Myers J."/>
            <person name="Bonds A."/>
            <person name="Quandt C.A."/>
            <person name="Barry K."/>
            <person name="Liu P."/>
            <person name="Grigoriev I."/>
            <person name="Longcore J.E."/>
            <person name="James T.Y."/>
        </authorList>
    </citation>
    <scope>NUCLEOTIDE SEQUENCE</scope>
    <source>
        <strain evidence="19">PLAUS21</strain>
    </source>
</reference>
<proteinExistence type="inferred from homology"/>
<keyword evidence="6 14" id="KW-0819">tRNA processing</keyword>
<comment type="similarity">
    <text evidence="2 14">Belongs to the tRNA(His) guanylyltransferase family.</text>
</comment>
<keyword evidence="8 14" id="KW-0479">Metal-binding</keyword>
<dbReference type="Gene3D" id="3.30.70.3000">
    <property type="match status" value="1"/>
</dbReference>
<feature type="binding site" evidence="15">
    <location>
        <begin position="75"/>
        <end position="76"/>
    </location>
    <ligand>
        <name>GTP</name>
        <dbReference type="ChEBI" id="CHEBI:37565"/>
    </ligand>
</feature>
<evidence type="ECO:0000256" key="1">
    <source>
        <dbReference type="ARBA" id="ARBA00002939"/>
    </source>
</evidence>
<feature type="binding site" evidence="15">
    <location>
        <begin position="29"/>
        <end position="34"/>
    </location>
    <ligand>
        <name>GTP</name>
        <dbReference type="ChEBI" id="CHEBI:37565"/>
    </ligand>
</feature>
<dbReference type="InterPro" id="IPR038469">
    <property type="entry name" value="tRNAHis_GuaTrfase_Thg1_sf"/>
</dbReference>
<dbReference type="GO" id="GO:0000287">
    <property type="term" value="F:magnesium ion binding"/>
    <property type="evidence" value="ECO:0007669"/>
    <property type="project" value="UniProtKB-UniRule"/>
</dbReference>
<dbReference type="GO" id="GO:0006400">
    <property type="term" value="P:tRNA modification"/>
    <property type="evidence" value="ECO:0007669"/>
    <property type="project" value="UniProtKB-UniRule"/>
</dbReference>
<feature type="domain" description="tRNAHis guanylyltransferase catalytic" evidence="17">
    <location>
        <begin position="6"/>
        <end position="135"/>
    </location>
</feature>
<dbReference type="AlphaFoldDB" id="A0AAD5Y8R8"/>
<comment type="catalytic activity">
    <reaction evidence="13 14">
        <text>a 5'-end ribonucleotide-tRNA(His) + GTP + ATP + H2O = a 5'-end phospho-guanosine-ribonucleotide-tRNA(His) + AMP + 2 diphosphate + H(+)</text>
        <dbReference type="Rhea" id="RHEA:54564"/>
        <dbReference type="Rhea" id="RHEA-COMP:14193"/>
        <dbReference type="Rhea" id="RHEA-COMP:14917"/>
        <dbReference type="ChEBI" id="CHEBI:15377"/>
        <dbReference type="ChEBI" id="CHEBI:15378"/>
        <dbReference type="ChEBI" id="CHEBI:30616"/>
        <dbReference type="ChEBI" id="CHEBI:33019"/>
        <dbReference type="ChEBI" id="CHEBI:37565"/>
        <dbReference type="ChEBI" id="CHEBI:138282"/>
        <dbReference type="ChEBI" id="CHEBI:141847"/>
        <dbReference type="ChEBI" id="CHEBI:456215"/>
        <dbReference type="EC" id="2.7.7.79"/>
    </reaction>
</comment>
<evidence type="ECO:0000256" key="16">
    <source>
        <dbReference type="PIRSR" id="PIRSR028980-2"/>
    </source>
</evidence>
<evidence type="ECO:0000256" key="14">
    <source>
        <dbReference type="PIRNR" id="PIRNR028980"/>
    </source>
</evidence>
<sequence length="260" mass="30488">MACSKYEYVKHFENASTLLKNTFLVVRIDGHSFHRFTKIHNYRKPNDPRGINLMNACAIEVMKEFNDIILAYGQSDEYSFVFPRETALYGRREAKIETNLVSLFTSAFVFKWKDYFEDTELQSLPSFDARCVLYPTAKNLRDYLSWRQADCHINNLYNTAFWELVQNPSSLKTEQEAESILKLTDSGGKNELLFQFGINYNKLDPMYRKGTTISRESVLVEETSKNTGEIVKRKRKILTPLYVDIIGEEFWKERPHLIKE</sequence>
<evidence type="ECO:0000313" key="20">
    <source>
        <dbReference type="Proteomes" id="UP001210925"/>
    </source>
</evidence>
<dbReference type="InterPro" id="IPR024956">
    <property type="entry name" value="tRNAHis_GuaTrfase_cat"/>
</dbReference>
<name>A0AAD5Y8R8_9FUNG</name>
<evidence type="ECO:0000256" key="13">
    <source>
        <dbReference type="ARBA" id="ARBA00047281"/>
    </source>
</evidence>
<keyword evidence="20" id="KW-1185">Reference proteome</keyword>
<feature type="binding site" evidence="16">
    <location>
        <position position="29"/>
    </location>
    <ligand>
        <name>Mg(2+)</name>
        <dbReference type="ChEBI" id="CHEBI:18420"/>
        <label>1</label>
        <note>catalytic</note>
    </ligand>
</feature>
<dbReference type="FunFam" id="3.30.70.3000:FF:000001">
    <property type="entry name" value="tRNA(His) guanylyltransferase"/>
    <property type="match status" value="1"/>
</dbReference>
<evidence type="ECO:0000256" key="10">
    <source>
        <dbReference type="ARBA" id="ARBA00022842"/>
    </source>
</evidence>
<evidence type="ECO:0000259" key="17">
    <source>
        <dbReference type="Pfam" id="PF04446"/>
    </source>
</evidence>
<gene>
    <name evidence="19" type="primary">THG1L</name>
    <name evidence="19" type="ORF">HK103_004056</name>
</gene>
<evidence type="ECO:0000256" key="2">
    <source>
        <dbReference type="ARBA" id="ARBA00010113"/>
    </source>
</evidence>
<dbReference type="InterPro" id="IPR007537">
    <property type="entry name" value="tRNAHis_GuaTrfase_Thg1"/>
</dbReference>
<dbReference type="GO" id="GO:0008193">
    <property type="term" value="F:tRNA guanylyltransferase activity"/>
    <property type="evidence" value="ECO:0007669"/>
    <property type="project" value="UniProtKB-UniRule"/>
</dbReference>
<evidence type="ECO:0000256" key="7">
    <source>
        <dbReference type="ARBA" id="ARBA00022695"/>
    </source>
</evidence>
<comment type="caution">
    <text evidence="19">The sequence shown here is derived from an EMBL/GenBank/DDBJ whole genome shotgun (WGS) entry which is preliminary data.</text>
</comment>
<evidence type="ECO:0000256" key="8">
    <source>
        <dbReference type="ARBA" id="ARBA00022723"/>
    </source>
</evidence>
<keyword evidence="7 14" id="KW-0548">Nucleotidyltransferase</keyword>